<dbReference type="RefSeq" id="WP_103073686.1">
    <property type="nucleotide sequence ID" value="NZ_NPZB01000001.1"/>
</dbReference>
<dbReference type="GO" id="GO:0016740">
    <property type="term" value="F:transferase activity"/>
    <property type="evidence" value="ECO:0007669"/>
    <property type="project" value="UniProtKB-KW"/>
</dbReference>
<dbReference type="AlphaFoldDB" id="A0A2K1Q0E4"/>
<dbReference type="Proteomes" id="UP000236220">
    <property type="component" value="Unassembled WGS sequence"/>
</dbReference>
<evidence type="ECO:0000259" key="2">
    <source>
        <dbReference type="Pfam" id="PF00535"/>
    </source>
</evidence>
<dbReference type="PANTHER" id="PTHR43630:SF2">
    <property type="entry name" value="GLYCOSYLTRANSFERASE"/>
    <property type="match status" value="1"/>
</dbReference>
<name>A0A2K1Q0E4_9GAMM</name>
<dbReference type="CDD" id="cd02511">
    <property type="entry name" value="Beta4Glucosyltransferase"/>
    <property type="match status" value="1"/>
</dbReference>
<dbReference type="InterPro" id="IPR029044">
    <property type="entry name" value="Nucleotide-diphossugar_trans"/>
</dbReference>
<dbReference type="OrthoDB" id="9815923at2"/>
<comment type="similarity">
    <text evidence="1">Belongs to the glycosyltransferase 2 family. WaaE/KdtX subfamily.</text>
</comment>
<dbReference type="EMBL" id="NPZB01000001">
    <property type="protein sequence ID" value="PNS08512.1"/>
    <property type="molecule type" value="Genomic_DNA"/>
</dbReference>
<evidence type="ECO:0000313" key="4">
    <source>
        <dbReference type="Proteomes" id="UP000236220"/>
    </source>
</evidence>
<sequence length="257" mass="28384">MNEAAGAKPPVTGVVIAKNEGDRIGRCVASLVPLCREVIVMDSQSDDDTVAAAAAAGARVVQQPWLGFAAQKNAVIALATTPWVLLLDSDEWLAAGTADAIRTVFADDHVERADVWKLLRRTHYLGTALDHGGWGKEKVERLFRNDLRYKPASVHEALDTAGKRVATLQARIEHDTARSDDEYASKLQRYATLWAQQRHAQGRRASAIDAPLHAGTYWLKNYVLRGGFLDGGTSARYHALHARYVFDKYRKLRGLAR</sequence>
<gene>
    <name evidence="3" type="ORF">Lysil_0141</name>
</gene>
<evidence type="ECO:0000256" key="1">
    <source>
        <dbReference type="ARBA" id="ARBA00038494"/>
    </source>
</evidence>
<keyword evidence="4" id="KW-1185">Reference proteome</keyword>
<dbReference type="Gene3D" id="3.90.550.10">
    <property type="entry name" value="Spore Coat Polysaccharide Biosynthesis Protein SpsA, Chain A"/>
    <property type="match status" value="1"/>
</dbReference>
<protein>
    <submittedName>
        <fullName evidence="3">Glycosyl transferase family 2</fullName>
    </submittedName>
</protein>
<dbReference type="Pfam" id="PF00535">
    <property type="entry name" value="Glycos_transf_2"/>
    <property type="match status" value="1"/>
</dbReference>
<dbReference type="PANTHER" id="PTHR43630">
    <property type="entry name" value="POLY-BETA-1,6-N-ACETYL-D-GLUCOSAMINE SYNTHASE"/>
    <property type="match status" value="1"/>
</dbReference>
<organism evidence="3 4">
    <name type="scientific">Solilutibacter silvestris</name>
    <dbReference type="NCBI Taxonomy" id="1645665"/>
    <lineage>
        <taxon>Bacteria</taxon>
        <taxon>Pseudomonadati</taxon>
        <taxon>Pseudomonadota</taxon>
        <taxon>Gammaproteobacteria</taxon>
        <taxon>Lysobacterales</taxon>
        <taxon>Lysobacteraceae</taxon>
        <taxon>Solilutibacter</taxon>
    </lineage>
</organism>
<keyword evidence="3" id="KW-0808">Transferase</keyword>
<feature type="domain" description="Glycosyltransferase 2-like" evidence="2">
    <location>
        <begin position="14"/>
        <end position="95"/>
    </location>
</feature>
<proteinExistence type="inferred from homology"/>
<reference evidence="3 4" key="1">
    <citation type="submission" date="2017-08" db="EMBL/GenBank/DDBJ databases">
        <title>Lysobacter sylvestris genome.</title>
        <authorList>
            <person name="Zhang D.-C."/>
            <person name="Albuquerque L."/>
            <person name="Franca L."/>
            <person name="Froufe H.J.C."/>
            <person name="Barroso C."/>
            <person name="Egas C."/>
            <person name="Da Costa M."/>
            <person name="Margesin R."/>
        </authorList>
    </citation>
    <scope>NUCLEOTIDE SEQUENCE [LARGE SCALE GENOMIC DNA]</scope>
    <source>
        <strain evidence="3 4">AM20-91</strain>
    </source>
</reference>
<accession>A0A2K1Q0E4</accession>
<evidence type="ECO:0000313" key="3">
    <source>
        <dbReference type="EMBL" id="PNS08512.1"/>
    </source>
</evidence>
<dbReference type="SUPFAM" id="SSF53448">
    <property type="entry name" value="Nucleotide-diphospho-sugar transferases"/>
    <property type="match status" value="1"/>
</dbReference>
<dbReference type="InterPro" id="IPR001173">
    <property type="entry name" value="Glyco_trans_2-like"/>
</dbReference>
<comment type="caution">
    <text evidence="3">The sequence shown here is derived from an EMBL/GenBank/DDBJ whole genome shotgun (WGS) entry which is preliminary data.</text>
</comment>